<feature type="transmembrane region" description="Helical" evidence="1">
    <location>
        <begin position="86"/>
        <end position="105"/>
    </location>
</feature>
<keyword evidence="1" id="KW-0812">Transmembrane</keyword>
<evidence type="ECO:0000313" key="4">
    <source>
        <dbReference type="Proteomes" id="UP000266568"/>
    </source>
</evidence>
<dbReference type="RefSeq" id="WP_119035475.1">
    <property type="nucleotide sequence ID" value="NZ_QXDC01000003.1"/>
</dbReference>
<dbReference type="Gene3D" id="3.10.310.50">
    <property type="match status" value="1"/>
</dbReference>
<keyword evidence="1" id="KW-0472">Membrane</keyword>
<accession>A0A397P324</accession>
<evidence type="ECO:0000259" key="2">
    <source>
        <dbReference type="Pfam" id="PF04536"/>
    </source>
</evidence>
<dbReference type="EMBL" id="QXDC01000003">
    <property type="protein sequence ID" value="RIA43642.1"/>
    <property type="molecule type" value="Genomic_DNA"/>
</dbReference>
<keyword evidence="4" id="KW-1185">Reference proteome</keyword>
<dbReference type="InterPro" id="IPR007621">
    <property type="entry name" value="TPM_dom"/>
</dbReference>
<dbReference type="Proteomes" id="UP000266568">
    <property type="component" value="Unassembled WGS sequence"/>
</dbReference>
<dbReference type="OrthoDB" id="5825388at2"/>
<sequence>MRVNRLTEAEHTRVTEAVRAAEHGTDGEIVTIVTARSDAYHDIALHYAIGTMLLVVALAALCPAALEARIAWFSGGWASEPQPGRSFFALMLIEATVFLIVRYVLTWRRLRMALTPKATRSRRVRRRAVEYFRVGAERRTVARIGILLYLSLDERRAEIVADEAIHGKVAAERWGDAMAALVDEVRAGRPGEGMAAAVAQIGAILAETFPKTETDTNELPDRLIEL</sequence>
<feature type="transmembrane region" description="Helical" evidence="1">
    <location>
        <begin position="44"/>
        <end position="66"/>
    </location>
</feature>
<evidence type="ECO:0000256" key="1">
    <source>
        <dbReference type="SAM" id="Phobius"/>
    </source>
</evidence>
<comment type="caution">
    <text evidence="3">The sequence shown here is derived from an EMBL/GenBank/DDBJ whole genome shotgun (WGS) entry which is preliminary data.</text>
</comment>
<proteinExistence type="predicted"/>
<gene>
    <name evidence="3" type="ORF">DFR49_1868</name>
</gene>
<dbReference type="AlphaFoldDB" id="A0A397P324"/>
<dbReference type="Pfam" id="PF04536">
    <property type="entry name" value="TPM_phosphatase"/>
    <property type="match status" value="1"/>
</dbReference>
<name>A0A397P324_9SPHN</name>
<organism evidence="3 4">
    <name type="scientific">Hephaestia caeni</name>
    <dbReference type="NCBI Taxonomy" id="645617"/>
    <lineage>
        <taxon>Bacteria</taxon>
        <taxon>Pseudomonadati</taxon>
        <taxon>Pseudomonadota</taxon>
        <taxon>Alphaproteobacteria</taxon>
        <taxon>Sphingomonadales</taxon>
        <taxon>Sphingomonadaceae</taxon>
        <taxon>Hephaestia</taxon>
    </lineage>
</organism>
<keyword evidence="1" id="KW-1133">Transmembrane helix</keyword>
<reference evidence="3 4" key="1">
    <citation type="submission" date="2018-08" db="EMBL/GenBank/DDBJ databases">
        <title>Genomic Encyclopedia of Type Strains, Phase IV (KMG-IV): sequencing the most valuable type-strain genomes for metagenomic binning, comparative biology and taxonomic classification.</title>
        <authorList>
            <person name="Goeker M."/>
        </authorList>
    </citation>
    <scope>NUCLEOTIDE SEQUENCE [LARGE SCALE GENOMIC DNA]</scope>
    <source>
        <strain evidence="3 4">DSM 25527</strain>
    </source>
</reference>
<evidence type="ECO:0000313" key="3">
    <source>
        <dbReference type="EMBL" id="RIA43642.1"/>
    </source>
</evidence>
<protein>
    <submittedName>
        <fullName evidence="3">Putative membrane protein</fullName>
    </submittedName>
</protein>
<feature type="domain" description="TPM" evidence="2">
    <location>
        <begin position="127"/>
        <end position="203"/>
    </location>
</feature>